<evidence type="ECO:0000256" key="13">
    <source>
        <dbReference type="ARBA" id="ARBA00022840"/>
    </source>
</evidence>
<dbReference type="NCBIfam" id="NF008101">
    <property type="entry name" value="PRK10846.1"/>
    <property type="match status" value="1"/>
</dbReference>
<dbReference type="Proteomes" id="UP000031843">
    <property type="component" value="Chromosome main"/>
</dbReference>
<protein>
    <recommendedName>
        <fullName evidence="9">Dihydrofolate synthase/folylpolyglutamate synthase</fullName>
        <ecNumber evidence="7">6.3.2.12</ecNumber>
        <ecNumber evidence="8">6.3.2.17</ecNumber>
    </recommendedName>
    <alternativeName>
        <fullName evidence="18">Folylpoly-gamma-glutamate synthetase-dihydrofolate synthetase</fullName>
    </alternativeName>
    <alternativeName>
        <fullName evidence="16">Folylpolyglutamate synthetase</fullName>
    </alternativeName>
    <alternativeName>
        <fullName evidence="17">Tetrahydrofolylpolyglutamate synthase</fullName>
    </alternativeName>
</protein>
<evidence type="ECO:0000256" key="8">
    <source>
        <dbReference type="ARBA" id="ARBA00013025"/>
    </source>
</evidence>
<evidence type="ECO:0000256" key="1">
    <source>
        <dbReference type="ARBA" id="ARBA00001946"/>
    </source>
</evidence>
<dbReference type="OrthoDB" id="9809356at2"/>
<evidence type="ECO:0000313" key="27">
    <source>
        <dbReference type="Proteomes" id="UP000031843"/>
    </source>
</evidence>
<comment type="subunit">
    <text evidence="6">Monomer.</text>
</comment>
<keyword evidence="14" id="KW-0460">Magnesium</keyword>
<comment type="pathway">
    <text evidence="4">Cofactor biosynthesis; tetrahydrofolylpolyglutamate biosynthesis.</text>
</comment>
<gene>
    <name evidence="26" type="ORF">RR42_m2911</name>
</gene>
<evidence type="ECO:0000256" key="20">
    <source>
        <dbReference type="ARBA" id="ARBA00047808"/>
    </source>
</evidence>
<evidence type="ECO:0000259" key="25">
    <source>
        <dbReference type="Pfam" id="PF08245"/>
    </source>
</evidence>
<accession>A0A0C4YBJ5</accession>
<dbReference type="GO" id="GO:0005737">
    <property type="term" value="C:cytoplasm"/>
    <property type="evidence" value="ECO:0007669"/>
    <property type="project" value="TreeGrafter"/>
</dbReference>
<evidence type="ECO:0000256" key="6">
    <source>
        <dbReference type="ARBA" id="ARBA00011245"/>
    </source>
</evidence>
<dbReference type="PANTHER" id="PTHR11136:SF0">
    <property type="entry name" value="DIHYDROFOLATE SYNTHETASE-RELATED"/>
    <property type="match status" value="1"/>
</dbReference>
<dbReference type="PANTHER" id="PTHR11136">
    <property type="entry name" value="FOLYLPOLYGLUTAMATE SYNTHASE-RELATED"/>
    <property type="match status" value="1"/>
</dbReference>
<dbReference type="Pfam" id="PF08245">
    <property type="entry name" value="Mur_ligase_M"/>
    <property type="match status" value="1"/>
</dbReference>
<evidence type="ECO:0000256" key="4">
    <source>
        <dbReference type="ARBA" id="ARBA00005150"/>
    </source>
</evidence>
<evidence type="ECO:0000256" key="9">
    <source>
        <dbReference type="ARBA" id="ARBA00019357"/>
    </source>
</evidence>
<comment type="similarity">
    <text evidence="5 23">Belongs to the folylpolyglutamate synthase family.</text>
</comment>
<dbReference type="EC" id="6.3.2.12" evidence="7"/>
<dbReference type="Gene3D" id="3.90.190.20">
    <property type="entry name" value="Mur ligase, C-terminal domain"/>
    <property type="match status" value="1"/>
</dbReference>
<dbReference type="InterPro" id="IPR013221">
    <property type="entry name" value="Mur_ligase_cen"/>
</dbReference>
<dbReference type="FunFam" id="3.40.1190.10:FF:000004">
    <property type="entry name" value="Dihydrofolate synthase/folylpolyglutamate synthase"/>
    <property type="match status" value="1"/>
</dbReference>
<sequence>MPIFPSLPEWLTHLESAHPVGIDMGLARITRVKEALGLRIDAVVFTVGGTNGKGSTCAMLERILLEAGYKVGCHTSPHLMAFNERARINGEFATDAQLLPHFEAVERARTSFADPVSLTYFEFTTLAIIHAFAAAGLDAMILEVGLGGRLDAVNVIDTDCAIVTSVDIDHTSYLGDTREKIGYEKAGIFRPGVPAIVADPVPPQSVIDHAEAIGADLWLVGRDFHQQASKGQERQQWDWSSRERKLNGLGYPALRGANQLLNASAALAALQAMRSRLPVSAQEVRNGLAFVELPGRFQVMPGRPAVILDVAHNPHAAATLGQNLDNMGFFRYTYAVFGAMEDKDIAGVLRHLADKVDHWCLADLPTPRAASAADLLEKLEEGGFHPGPDATAACFASPEAAYRDALGRATEDDRILVFGSFYTVAGVMAYRATRAN</sequence>
<dbReference type="InterPro" id="IPR036615">
    <property type="entry name" value="Mur_ligase_C_dom_sf"/>
</dbReference>
<name>A0A0C4YBJ5_9BURK</name>
<comment type="cofactor">
    <cofactor evidence="1">
        <name>Mg(2+)</name>
        <dbReference type="ChEBI" id="CHEBI:18420"/>
    </cofactor>
</comment>
<evidence type="ECO:0000256" key="22">
    <source>
        <dbReference type="ARBA" id="ARBA00049161"/>
    </source>
</evidence>
<evidence type="ECO:0000256" key="15">
    <source>
        <dbReference type="ARBA" id="ARBA00022909"/>
    </source>
</evidence>
<dbReference type="GO" id="GO:0008841">
    <property type="term" value="F:dihydrofolate synthase activity"/>
    <property type="evidence" value="ECO:0007669"/>
    <property type="project" value="UniProtKB-EC"/>
</dbReference>
<evidence type="ECO:0000256" key="7">
    <source>
        <dbReference type="ARBA" id="ARBA00013023"/>
    </source>
</evidence>
<dbReference type="GO" id="GO:0046654">
    <property type="term" value="P:tetrahydrofolate biosynthetic process"/>
    <property type="evidence" value="ECO:0007669"/>
    <property type="project" value="UniProtKB-UniPathway"/>
</dbReference>
<organism evidence="26 27">
    <name type="scientific">Cupriavidus basilensis</name>
    <dbReference type="NCBI Taxonomy" id="68895"/>
    <lineage>
        <taxon>Bacteria</taxon>
        <taxon>Pseudomonadati</taxon>
        <taxon>Pseudomonadota</taxon>
        <taxon>Betaproteobacteria</taxon>
        <taxon>Burkholderiales</taxon>
        <taxon>Burkholderiaceae</taxon>
        <taxon>Cupriavidus</taxon>
    </lineage>
</organism>
<dbReference type="GO" id="GO:0046872">
    <property type="term" value="F:metal ion binding"/>
    <property type="evidence" value="ECO:0007669"/>
    <property type="project" value="UniProtKB-KW"/>
</dbReference>
<evidence type="ECO:0000259" key="24">
    <source>
        <dbReference type="Pfam" id="PF02875"/>
    </source>
</evidence>
<evidence type="ECO:0000256" key="11">
    <source>
        <dbReference type="ARBA" id="ARBA00022723"/>
    </source>
</evidence>
<comment type="function">
    <text evidence="2">Functions in two distinct reactions of the de novo folate biosynthetic pathway. Catalyzes the addition of a glutamate residue to dihydropteroate (7,8-dihydropteroate or H2Pte) to form dihydrofolate (7,8-dihydrofolate monoglutamate or H2Pte-Glu). Also catalyzes successive additions of L-glutamate to tetrahydrofolate or 10-formyltetrahydrofolate or 5,10-methylenetetrahydrofolate, leading to folylpolyglutamate derivatives.</text>
</comment>
<dbReference type="PROSITE" id="PS01011">
    <property type="entry name" value="FOLYLPOLYGLU_SYNT_1"/>
    <property type="match status" value="1"/>
</dbReference>
<dbReference type="RefSeq" id="WP_043347983.1">
    <property type="nucleotide sequence ID" value="NZ_CP010536.1"/>
</dbReference>
<dbReference type="KEGG" id="cbw:RR42_m2911"/>
<keyword evidence="12 23" id="KW-0547">Nucleotide-binding</keyword>
<dbReference type="PIRSF" id="PIRSF001563">
    <property type="entry name" value="Folylpolyglu_synth"/>
    <property type="match status" value="1"/>
</dbReference>
<dbReference type="NCBIfam" id="TIGR01499">
    <property type="entry name" value="folC"/>
    <property type="match status" value="1"/>
</dbReference>
<feature type="domain" description="Mur ligase C-terminal" evidence="24">
    <location>
        <begin position="295"/>
        <end position="421"/>
    </location>
</feature>
<dbReference type="STRING" id="68895.RR42_m2911"/>
<keyword evidence="15" id="KW-0289">Folate biosynthesis</keyword>
<dbReference type="EC" id="6.3.2.17" evidence="8"/>
<comment type="pathway">
    <text evidence="3">Cofactor biosynthesis; tetrahydrofolate biosynthesis; 7,8-dihydrofolate from 2-amino-4-hydroxy-6-hydroxymethyl-7,8-dihydropteridine diphosphate and 4-aminobenzoate: step 2/2.</text>
</comment>
<comment type="catalytic activity">
    <reaction evidence="22">
        <text>7,8-dihydropteroate + L-glutamate + ATP = 7,8-dihydrofolate + ADP + phosphate + H(+)</text>
        <dbReference type="Rhea" id="RHEA:23584"/>
        <dbReference type="ChEBI" id="CHEBI:15378"/>
        <dbReference type="ChEBI" id="CHEBI:17839"/>
        <dbReference type="ChEBI" id="CHEBI:29985"/>
        <dbReference type="ChEBI" id="CHEBI:30616"/>
        <dbReference type="ChEBI" id="CHEBI:43474"/>
        <dbReference type="ChEBI" id="CHEBI:57451"/>
        <dbReference type="ChEBI" id="CHEBI:456216"/>
        <dbReference type="EC" id="6.3.2.12"/>
    </reaction>
</comment>
<proteinExistence type="inferred from homology"/>
<evidence type="ECO:0000256" key="2">
    <source>
        <dbReference type="ARBA" id="ARBA00002714"/>
    </source>
</evidence>
<evidence type="ECO:0000256" key="10">
    <source>
        <dbReference type="ARBA" id="ARBA00022598"/>
    </source>
</evidence>
<dbReference type="EMBL" id="CP010536">
    <property type="protein sequence ID" value="AJG20283.1"/>
    <property type="molecule type" value="Genomic_DNA"/>
</dbReference>
<dbReference type="AlphaFoldDB" id="A0A0C4YBJ5"/>
<comment type="catalytic activity">
    <reaction evidence="20">
        <text>10-formyltetrahydrofolyl-(gamma-L-Glu)(n) + L-glutamate + ATP = 10-formyltetrahydrofolyl-(gamma-L-Glu)(n+1) + ADP + phosphate + H(+)</text>
        <dbReference type="Rhea" id="RHEA:51904"/>
        <dbReference type="Rhea" id="RHEA-COMP:13088"/>
        <dbReference type="Rhea" id="RHEA-COMP:14300"/>
        <dbReference type="ChEBI" id="CHEBI:15378"/>
        <dbReference type="ChEBI" id="CHEBI:29985"/>
        <dbReference type="ChEBI" id="CHEBI:30616"/>
        <dbReference type="ChEBI" id="CHEBI:43474"/>
        <dbReference type="ChEBI" id="CHEBI:134413"/>
        <dbReference type="ChEBI" id="CHEBI:456216"/>
        <dbReference type="EC" id="6.3.2.17"/>
    </reaction>
</comment>
<keyword evidence="27" id="KW-1185">Reference proteome</keyword>
<evidence type="ECO:0000256" key="5">
    <source>
        <dbReference type="ARBA" id="ARBA00008276"/>
    </source>
</evidence>
<dbReference type="SUPFAM" id="SSF53623">
    <property type="entry name" value="MurD-like peptide ligases, catalytic domain"/>
    <property type="match status" value="1"/>
</dbReference>
<dbReference type="InterPro" id="IPR036565">
    <property type="entry name" value="Mur-like_cat_sf"/>
</dbReference>
<evidence type="ECO:0000256" key="21">
    <source>
        <dbReference type="ARBA" id="ARBA00049035"/>
    </source>
</evidence>
<evidence type="ECO:0000313" key="26">
    <source>
        <dbReference type="EMBL" id="AJG20283.1"/>
    </source>
</evidence>
<dbReference type="SUPFAM" id="SSF53244">
    <property type="entry name" value="MurD-like peptide ligases, peptide-binding domain"/>
    <property type="match status" value="1"/>
</dbReference>
<comment type="catalytic activity">
    <reaction evidence="21">
        <text>(6R)-5,10-methylenetetrahydrofolyl-(gamma-L-Glu)(n) + L-glutamate + ATP = (6R)-5,10-methylenetetrahydrofolyl-(gamma-L-Glu)(n+1) + ADP + phosphate + H(+)</text>
        <dbReference type="Rhea" id="RHEA:51912"/>
        <dbReference type="Rhea" id="RHEA-COMP:13257"/>
        <dbReference type="Rhea" id="RHEA-COMP:13258"/>
        <dbReference type="ChEBI" id="CHEBI:15378"/>
        <dbReference type="ChEBI" id="CHEBI:29985"/>
        <dbReference type="ChEBI" id="CHEBI:30616"/>
        <dbReference type="ChEBI" id="CHEBI:43474"/>
        <dbReference type="ChEBI" id="CHEBI:136572"/>
        <dbReference type="ChEBI" id="CHEBI:456216"/>
        <dbReference type="EC" id="6.3.2.17"/>
    </reaction>
</comment>
<evidence type="ECO:0000256" key="12">
    <source>
        <dbReference type="ARBA" id="ARBA00022741"/>
    </source>
</evidence>
<dbReference type="InterPro" id="IPR018109">
    <property type="entry name" value="Folylpolyglutamate_synth_CS"/>
</dbReference>
<dbReference type="Gene3D" id="3.40.1190.10">
    <property type="entry name" value="Mur-like, catalytic domain"/>
    <property type="match status" value="1"/>
</dbReference>
<evidence type="ECO:0000256" key="19">
    <source>
        <dbReference type="ARBA" id="ARBA00047493"/>
    </source>
</evidence>
<evidence type="ECO:0000256" key="14">
    <source>
        <dbReference type="ARBA" id="ARBA00022842"/>
    </source>
</evidence>
<keyword evidence="10 23" id="KW-0436">Ligase</keyword>
<evidence type="ECO:0000256" key="23">
    <source>
        <dbReference type="PIRNR" id="PIRNR001563"/>
    </source>
</evidence>
<reference evidence="26 27" key="1">
    <citation type="journal article" date="2015" name="Genome Announc.">
        <title>Complete Genome Sequence of Cupriavidus basilensis 4G11, Isolated from the Oak Ridge Field Research Center Site.</title>
        <authorList>
            <person name="Ray J."/>
            <person name="Waters R.J."/>
            <person name="Skerker J.M."/>
            <person name="Kuehl J.V."/>
            <person name="Price M.N."/>
            <person name="Huang J."/>
            <person name="Chakraborty R."/>
            <person name="Arkin A.P."/>
            <person name="Deutschbauer A."/>
        </authorList>
    </citation>
    <scope>NUCLEOTIDE SEQUENCE [LARGE SCALE GENOMIC DNA]</scope>
    <source>
        <strain evidence="26">4G11</strain>
    </source>
</reference>
<dbReference type="InterPro" id="IPR004101">
    <property type="entry name" value="Mur_ligase_C"/>
</dbReference>
<dbReference type="InterPro" id="IPR001645">
    <property type="entry name" value="Folylpolyglutamate_synth"/>
</dbReference>
<evidence type="ECO:0000256" key="17">
    <source>
        <dbReference type="ARBA" id="ARBA00030592"/>
    </source>
</evidence>
<dbReference type="GO" id="GO:0004326">
    <property type="term" value="F:tetrahydrofolylpolyglutamate synthase activity"/>
    <property type="evidence" value="ECO:0007669"/>
    <property type="project" value="UniProtKB-EC"/>
</dbReference>
<evidence type="ECO:0000256" key="18">
    <source>
        <dbReference type="ARBA" id="ARBA00032510"/>
    </source>
</evidence>
<keyword evidence="11" id="KW-0479">Metal-binding</keyword>
<dbReference type="UniPathway" id="UPA00077">
    <property type="reaction ID" value="UER00157"/>
</dbReference>
<evidence type="ECO:0000256" key="3">
    <source>
        <dbReference type="ARBA" id="ARBA00004799"/>
    </source>
</evidence>
<dbReference type="Pfam" id="PF02875">
    <property type="entry name" value="Mur_ligase_C"/>
    <property type="match status" value="1"/>
</dbReference>
<dbReference type="GO" id="GO:0005524">
    <property type="term" value="F:ATP binding"/>
    <property type="evidence" value="ECO:0007669"/>
    <property type="project" value="UniProtKB-KW"/>
</dbReference>
<dbReference type="GO" id="GO:0046656">
    <property type="term" value="P:folic acid biosynthetic process"/>
    <property type="evidence" value="ECO:0007669"/>
    <property type="project" value="UniProtKB-KW"/>
</dbReference>
<evidence type="ECO:0000256" key="16">
    <source>
        <dbReference type="ARBA" id="ARBA00030048"/>
    </source>
</evidence>
<keyword evidence="13 23" id="KW-0067">ATP-binding</keyword>
<feature type="domain" description="Mur ligase central" evidence="25">
    <location>
        <begin position="47"/>
        <end position="269"/>
    </location>
</feature>
<comment type="catalytic activity">
    <reaction evidence="19">
        <text>(6S)-5,6,7,8-tetrahydrofolyl-(gamma-L-Glu)(n) + L-glutamate + ATP = (6S)-5,6,7,8-tetrahydrofolyl-(gamma-L-Glu)(n+1) + ADP + phosphate + H(+)</text>
        <dbReference type="Rhea" id="RHEA:10580"/>
        <dbReference type="Rhea" id="RHEA-COMP:14738"/>
        <dbReference type="Rhea" id="RHEA-COMP:14740"/>
        <dbReference type="ChEBI" id="CHEBI:15378"/>
        <dbReference type="ChEBI" id="CHEBI:29985"/>
        <dbReference type="ChEBI" id="CHEBI:30616"/>
        <dbReference type="ChEBI" id="CHEBI:43474"/>
        <dbReference type="ChEBI" id="CHEBI:141005"/>
        <dbReference type="ChEBI" id="CHEBI:456216"/>
        <dbReference type="EC" id="6.3.2.17"/>
    </reaction>
</comment>